<dbReference type="SMART" id="SM00028">
    <property type="entry name" value="TPR"/>
    <property type="match status" value="1"/>
</dbReference>
<keyword evidence="1" id="KW-0802">TPR repeat</keyword>
<keyword evidence="3" id="KW-1185">Reference proteome</keyword>
<reference evidence="2 3" key="1">
    <citation type="submission" date="2016-10" db="EMBL/GenBank/DDBJ databases">
        <authorList>
            <person name="de Groot N.N."/>
        </authorList>
    </citation>
    <scope>NUCLEOTIDE SEQUENCE [LARGE SCALE GENOMIC DNA]</scope>
    <source>
        <strain evidence="2 3">CGMCC 1.7727</strain>
    </source>
</reference>
<evidence type="ECO:0000256" key="1">
    <source>
        <dbReference type="PROSITE-ProRule" id="PRU00339"/>
    </source>
</evidence>
<dbReference type="InterPro" id="IPR011990">
    <property type="entry name" value="TPR-like_helical_dom_sf"/>
</dbReference>
<name>A0A1H9QCD8_9BACI</name>
<accession>A0A1H9QCD8</accession>
<evidence type="ECO:0000313" key="3">
    <source>
        <dbReference type="Proteomes" id="UP000199687"/>
    </source>
</evidence>
<feature type="repeat" description="TPR" evidence="1">
    <location>
        <begin position="387"/>
        <end position="420"/>
    </location>
</feature>
<organism evidence="2 3">
    <name type="scientific">Gracilibacillus ureilyticus</name>
    <dbReference type="NCBI Taxonomy" id="531814"/>
    <lineage>
        <taxon>Bacteria</taxon>
        <taxon>Bacillati</taxon>
        <taxon>Bacillota</taxon>
        <taxon>Bacilli</taxon>
        <taxon>Bacillales</taxon>
        <taxon>Bacillaceae</taxon>
        <taxon>Gracilibacillus</taxon>
    </lineage>
</organism>
<dbReference type="SUPFAM" id="SSF48452">
    <property type="entry name" value="TPR-like"/>
    <property type="match status" value="2"/>
</dbReference>
<protein>
    <submittedName>
        <fullName evidence="2">Uncharacterized protein</fullName>
    </submittedName>
</protein>
<dbReference type="EMBL" id="FOGL01000006">
    <property type="protein sequence ID" value="SER58088.1"/>
    <property type="molecule type" value="Genomic_DNA"/>
</dbReference>
<dbReference type="STRING" id="531814.SAMN04487944_106131"/>
<dbReference type="RefSeq" id="WP_089740369.1">
    <property type="nucleotide sequence ID" value="NZ_FOGL01000006.1"/>
</dbReference>
<sequence length="457" mass="54159">MTTITFLHHKKPLKMNVMQLTLFKQAKIVELTDKNNQCYTAIFYKDKFINAKKLNAIKLHSFLKRALTNGIQYPSKHPLTRAFLSPDKKYRITTSNQMFQNLKDKYTDIEMLYVLSMFDNFLDQKKISALCKKIFYQYRRNGQMKLAFRTIVNYALVRPHDRFATDMLHHMDFQKYQETYSKYNQLVSNWTDSLYIEAVSADYLTSNAVINQLLQFYQKEERWFDSLSLRYQLFQTSHPPFSSTDLEQFETELKKLNNKDITESFWRELLKLDPASDRIIRILSENDSNETIVSHALVTGEKMDLEVFEKALLTAEGELLKQYKSQLFPYITSHYKSDQTKMEKLIHYCTRKLLPHISITEILEHLSAVELPVITKLKNMKQLEQNPDEQYALGEIYYHLEQYDKAIQCFEWEMELSPDDPKPLQYLQKSYYAIGDLNSAKDYQELLVNMSSRTRTS</sequence>
<dbReference type="InterPro" id="IPR019734">
    <property type="entry name" value="TPR_rpt"/>
</dbReference>
<gene>
    <name evidence="2" type="ORF">SAMN04487944_106131</name>
</gene>
<dbReference type="Proteomes" id="UP000199687">
    <property type="component" value="Unassembled WGS sequence"/>
</dbReference>
<proteinExistence type="predicted"/>
<dbReference type="PROSITE" id="PS50005">
    <property type="entry name" value="TPR"/>
    <property type="match status" value="1"/>
</dbReference>
<dbReference type="Gene3D" id="1.25.40.10">
    <property type="entry name" value="Tetratricopeptide repeat domain"/>
    <property type="match status" value="1"/>
</dbReference>
<evidence type="ECO:0000313" key="2">
    <source>
        <dbReference type="EMBL" id="SER58088.1"/>
    </source>
</evidence>
<dbReference type="AlphaFoldDB" id="A0A1H9QCD8"/>